<evidence type="ECO:0000256" key="5">
    <source>
        <dbReference type="ARBA" id="ARBA00031841"/>
    </source>
</evidence>
<dbReference type="GO" id="GO:0042254">
    <property type="term" value="P:ribosome biogenesis"/>
    <property type="evidence" value="ECO:0007669"/>
    <property type="project" value="UniProtKB-KW"/>
</dbReference>
<comment type="function">
    <text evidence="1">Plays a role in synthesis, processing and/or stability of 23S rRNA.</text>
</comment>
<accession>A0A5P1RCS6</accession>
<comment type="similarity">
    <text evidence="2">Belongs to the DUF177 domain family.</text>
</comment>
<gene>
    <name evidence="6" type="ORF">F0U83_10180</name>
</gene>
<reference evidence="6 7" key="1">
    <citation type="journal article" date="2019" name="Biochem. Eng. J.">
        <title>Metabolic engineering of the marine bacteria Neptunomonas concharum for the production of acetoin and meso-2,3-butanediol from acetate.</title>
        <authorList>
            <person name="Li W."/>
            <person name="Pu N."/>
            <person name="Liu C.-X."/>
            <person name="Yuan Q.-P."/>
            <person name="Li Z.-J."/>
        </authorList>
    </citation>
    <scope>NUCLEOTIDE SEQUENCE [LARGE SCALE GENOMIC DNA]</scope>
    <source>
        <strain evidence="6 7">JCM17730</strain>
    </source>
</reference>
<dbReference type="Proteomes" id="UP000324760">
    <property type="component" value="Chromosome"/>
</dbReference>
<keyword evidence="4" id="KW-0690">Ribosome biogenesis</keyword>
<proteinExistence type="inferred from homology"/>
<dbReference type="AlphaFoldDB" id="A0A5P1RCS6"/>
<evidence type="ECO:0000256" key="2">
    <source>
        <dbReference type="ARBA" id="ARBA00010740"/>
    </source>
</evidence>
<dbReference type="RefSeq" id="WP_138987640.1">
    <property type="nucleotide sequence ID" value="NZ_CP043869.1"/>
</dbReference>
<dbReference type="InterPro" id="IPR003772">
    <property type="entry name" value="YceD"/>
</dbReference>
<dbReference type="OrthoDB" id="9786771at2"/>
<dbReference type="PANTHER" id="PTHR38099">
    <property type="entry name" value="LARGE RIBOSOMAL RNA SUBUNIT ACCUMULATION PROTEIN YCED"/>
    <property type="match status" value="1"/>
</dbReference>
<organism evidence="6 7">
    <name type="scientific">Neptunomonas concharum</name>
    <dbReference type="NCBI Taxonomy" id="1031538"/>
    <lineage>
        <taxon>Bacteria</taxon>
        <taxon>Pseudomonadati</taxon>
        <taxon>Pseudomonadota</taxon>
        <taxon>Gammaproteobacteria</taxon>
        <taxon>Oceanospirillales</taxon>
        <taxon>Oceanospirillaceae</taxon>
        <taxon>Neptunomonas</taxon>
    </lineage>
</organism>
<dbReference type="InterPro" id="IPR039255">
    <property type="entry name" value="YceD_bac"/>
</dbReference>
<evidence type="ECO:0000256" key="3">
    <source>
        <dbReference type="ARBA" id="ARBA00015716"/>
    </source>
</evidence>
<dbReference type="GO" id="GO:0005829">
    <property type="term" value="C:cytosol"/>
    <property type="evidence" value="ECO:0007669"/>
    <property type="project" value="TreeGrafter"/>
</dbReference>
<name>A0A5P1RCS6_9GAMM</name>
<protein>
    <recommendedName>
        <fullName evidence="3">Large ribosomal RNA subunit accumulation protein YceD</fullName>
    </recommendedName>
    <alternativeName>
        <fullName evidence="5">23S rRNA accumulation protein YceD</fullName>
    </alternativeName>
</protein>
<dbReference type="KEGG" id="ncu:F0U83_10180"/>
<evidence type="ECO:0000313" key="6">
    <source>
        <dbReference type="EMBL" id="QEQ97051.1"/>
    </source>
</evidence>
<evidence type="ECO:0000256" key="4">
    <source>
        <dbReference type="ARBA" id="ARBA00022517"/>
    </source>
</evidence>
<evidence type="ECO:0000256" key="1">
    <source>
        <dbReference type="ARBA" id="ARBA00002868"/>
    </source>
</evidence>
<sequence>MSYGNLPRIIDPRKLAEREIRLTGTASVEKMPRLASYLCGDSDVVDVDLLFSLDELRIRIITGNAKGRVHMTCQRCLEPVEVDVQAEFNLAIAFNEDKAKQLPRYYDPLIVEDEEIELLDIVEEELILSLPLVPYHADCSIQTQFGDEDMAKEAEIEKPNPFSVLAQLKADKK</sequence>
<evidence type="ECO:0000313" key="7">
    <source>
        <dbReference type="Proteomes" id="UP000324760"/>
    </source>
</evidence>
<dbReference type="PANTHER" id="PTHR38099:SF1">
    <property type="entry name" value="LARGE RIBOSOMAL RNA SUBUNIT ACCUMULATION PROTEIN YCED"/>
    <property type="match status" value="1"/>
</dbReference>
<keyword evidence="7" id="KW-1185">Reference proteome</keyword>
<dbReference type="EMBL" id="CP043869">
    <property type="protein sequence ID" value="QEQ97051.1"/>
    <property type="molecule type" value="Genomic_DNA"/>
</dbReference>
<dbReference type="Pfam" id="PF02620">
    <property type="entry name" value="YceD"/>
    <property type="match status" value="1"/>
</dbReference>